<dbReference type="RefSeq" id="WP_090185050.1">
    <property type="nucleotide sequence ID" value="NZ_FOTF01000002.1"/>
</dbReference>
<keyword evidence="4" id="KW-0560">Oxidoreductase</keyword>
<dbReference type="EMBL" id="FOTF01000002">
    <property type="protein sequence ID" value="SFK80382.1"/>
    <property type="molecule type" value="Genomic_DNA"/>
</dbReference>
<gene>
    <name evidence="4" type="ORF">SAMN04488004_102162</name>
</gene>
<proteinExistence type="predicted"/>
<dbReference type="GO" id="GO:0004601">
    <property type="term" value="F:peroxidase activity"/>
    <property type="evidence" value="ECO:0007669"/>
    <property type="project" value="UniProtKB-KW"/>
</dbReference>
<keyword evidence="2" id="KW-0964">Secreted</keyword>
<evidence type="ECO:0000256" key="3">
    <source>
        <dbReference type="ARBA" id="ARBA00023180"/>
    </source>
</evidence>
<dbReference type="Gene3D" id="1.10.640.10">
    <property type="entry name" value="Haem peroxidase domain superfamily, animal type"/>
    <property type="match status" value="1"/>
</dbReference>
<dbReference type="CDD" id="cd09819">
    <property type="entry name" value="An_peroxidase_bacterial_1"/>
    <property type="match status" value="1"/>
</dbReference>
<protein>
    <submittedName>
        <fullName evidence="4">Animal haem peroxidase</fullName>
    </submittedName>
</protein>
<keyword evidence="4" id="KW-0575">Peroxidase</keyword>
<evidence type="ECO:0000256" key="1">
    <source>
        <dbReference type="ARBA" id="ARBA00004613"/>
    </source>
</evidence>
<dbReference type="PANTHER" id="PTHR11475">
    <property type="entry name" value="OXIDASE/PEROXIDASE"/>
    <property type="match status" value="1"/>
</dbReference>
<dbReference type="Proteomes" id="UP000199550">
    <property type="component" value="Unassembled WGS sequence"/>
</dbReference>
<dbReference type="InterPro" id="IPR010255">
    <property type="entry name" value="Haem_peroxidase_sf"/>
</dbReference>
<dbReference type="InterPro" id="IPR037120">
    <property type="entry name" value="Haem_peroxidase_sf_animal"/>
</dbReference>
<evidence type="ECO:0000313" key="4">
    <source>
        <dbReference type="EMBL" id="SFK80382.1"/>
    </source>
</evidence>
<organism evidence="4 5">
    <name type="scientific">Loktanella salsilacus</name>
    <dbReference type="NCBI Taxonomy" id="195913"/>
    <lineage>
        <taxon>Bacteria</taxon>
        <taxon>Pseudomonadati</taxon>
        <taxon>Pseudomonadota</taxon>
        <taxon>Alphaproteobacteria</taxon>
        <taxon>Rhodobacterales</taxon>
        <taxon>Roseobacteraceae</taxon>
        <taxon>Loktanella</taxon>
    </lineage>
</organism>
<sequence length="593" mass="64763">MAIILQSHGGPDRKTQPRARSDVRIEALLPADGDIGVDEAADFGFLLPPSDDPSDYLAPGAVDDLDRLGDLMVPARGVDTPDGEMPPVMTYWGQFLDHELTARTDRETDLSRIENPAPTRTGAEIERLLKNARTPRFDLDSVYGGVPIGVFASDDLQRHAATVSSGMRHPANPAKMRVGSAVQQGNMPDGLDRHRDLPRFHQVAQRVRDAMLAIARARMDDAGFAKFEAGLPKRALIGDMRNDENIIVAQFHLSVLRFHNKVVDFLAENDTGWIPDFDAAKTLTTLHYQWLAVEGFLKTMCDPDVVDTILANRARHFFEFRAAYAARNGTRTLGNAIPIEFSAAAYRFGHSMVRRAYDYNNTFGRPNGEAPFDQIFAFTGGGGLGAGFGLNNNAIPQNWIIDWSRFVTADTSFTDGGNQRVTRAVDTSLAPPLGDMVNEGGGHPAGSDLHKMFRHLARRNLRRGLSLRLPTGQALHAHLKAVGAVATDPIADVSAMISGNDPLVDFLHNDGANLNAATPLWFYCLAEAEGTPGDRMGPLGSWIVASTFIGVLLDDPESALSRDFSPSQSPLRMPDGSPVDSIEKWMKFAIVME</sequence>
<evidence type="ECO:0000256" key="2">
    <source>
        <dbReference type="ARBA" id="ARBA00022525"/>
    </source>
</evidence>
<keyword evidence="5" id="KW-1185">Reference proteome</keyword>
<dbReference type="SUPFAM" id="SSF48113">
    <property type="entry name" value="Heme-dependent peroxidases"/>
    <property type="match status" value="1"/>
</dbReference>
<dbReference type="Pfam" id="PF03098">
    <property type="entry name" value="An_peroxidase"/>
    <property type="match status" value="1"/>
</dbReference>
<dbReference type="AlphaFoldDB" id="A0A1I4CGL7"/>
<reference evidence="4 5" key="1">
    <citation type="submission" date="2016-10" db="EMBL/GenBank/DDBJ databases">
        <authorList>
            <person name="de Groot N.N."/>
        </authorList>
    </citation>
    <scope>NUCLEOTIDE SEQUENCE [LARGE SCALE GENOMIC DNA]</scope>
    <source>
        <strain evidence="4 5">DSM 16199</strain>
    </source>
</reference>
<accession>A0A1I4CGL7</accession>
<name>A0A1I4CGL7_9RHOB</name>
<dbReference type="OrthoDB" id="105077at2"/>
<evidence type="ECO:0000313" key="5">
    <source>
        <dbReference type="Proteomes" id="UP000199550"/>
    </source>
</evidence>
<dbReference type="GO" id="GO:0006979">
    <property type="term" value="P:response to oxidative stress"/>
    <property type="evidence" value="ECO:0007669"/>
    <property type="project" value="InterPro"/>
</dbReference>
<dbReference type="GO" id="GO:0020037">
    <property type="term" value="F:heme binding"/>
    <property type="evidence" value="ECO:0007669"/>
    <property type="project" value="InterPro"/>
</dbReference>
<dbReference type="GO" id="GO:0005576">
    <property type="term" value="C:extracellular region"/>
    <property type="evidence" value="ECO:0007669"/>
    <property type="project" value="UniProtKB-SubCell"/>
</dbReference>
<keyword evidence="3" id="KW-0325">Glycoprotein</keyword>
<dbReference type="PANTHER" id="PTHR11475:SF4">
    <property type="entry name" value="CHORION PEROXIDASE"/>
    <property type="match status" value="1"/>
</dbReference>
<dbReference type="PROSITE" id="PS50292">
    <property type="entry name" value="PEROXIDASE_3"/>
    <property type="match status" value="1"/>
</dbReference>
<dbReference type="STRING" id="195913.SAMN04488004_102162"/>
<dbReference type="InterPro" id="IPR019791">
    <property type="entry name" value="Haem_peroxidase_animal"/>
</dbReference>
<comment type="subcellular location">
    <subcellularLocation>
        <location evidence="1">Secreted</location>
    </subcellularLocation>
</comment>